<evidence type="ECO:0000256" key="3">
    <source>
        <dbReference type="ARBA" id="ARBA00023163"/>
    </source>
</evidence>
<protein>
    <submittedName>
        <fullName evidence="6">AcrR family transcriptional regulator</fullName>
    </submittedName>
</protein>
<accession>A0A853B3B0</accession>
<dbReference type="InterPro" id="IPR009057">
    <property type="entry name" value="Homeodomain-like_sf"/>
</dbReference>
<evidence type="ECO:0000256" key="4">
    <source>
        <dbReference type="PROSITE-ProRule" id="PRU00335"/>
    </source>
</evidence>
<evidence type="ECO:0000259" key="5">
    <source>
        <dbReference type="PROSITE" id="PS50977"/>
    </source>
</evidence>
<dbReference type="SUPFAM" id="SSF46689">
    <property type="entry name" value="Homeodomain-like"/>
    <property type="match status" value="1"/>
</dbReference>
<dbReference type="EMBL" id="JACCFK010000001">
    <property type="protein sequence ID" value="NYI89315.1"/>
    <property type="molecule type" value="Genomic_DNA"/>
</dbReference>
<keyword evidence="3" id="KW-0804">Transcription</keyword>
<evidence type="ECO:0000313" key="6">
    <source>
        <dbReference type="EMBL" id="NYI89315.1"/>
    </source>
</evidence>
<dbReference type="InterPro" id="IPR001647">
    <property type="entry name" value="HTH_TetR"/>
</dbReference>
<dbReference type="PROSITE" id="PS50977">
    <property type="entry name" value="HTH_TETR_2"/>
    <property type="match status" value="1"/>
</dbReference>
<dbReference type="Pfam" id="PF00440">
    <property type="entry name" value="TetR_N"/>
    <property type="match status" value="1"/>
</dbReference>
<feature type="DNA-binding region" description="H-T-H motif" evidence="4">
    <location>
        <begin position="31"/>
        <end position="50"/>
    </location>
</feature>
<sequence>MERGQRKQRTRQTISDVATCLFIERGFDEVTIAQVAAAAEVAKMTVTNHFARKEDLVFDVHEEFVAVLASVRGRPLVAAHRRAWFDGLERRDALLGFSGPEFAGMIVGSPTLLARLRELHEEREKALAEALHATVDVPAGVVRAAAAQIAGVYRLLFDEVLRRTAEREDEAEIVRAVEALAGQMFDLLETGLGKLG</sequence>
<dbReference type="PRINTS" id="PR00455">
    <property type="entry name" value="HTHTETR"/>
</dbReference>
<dbReference type="GO" id="GO:0003700">
    <property type="term" value="F:DNA-binding transcription factor activity"/>
    <property type="evidence" value="ECO:0007669"/>
    <property type="project" value="TreeGrafter"/>
</dbReference>
<dbReference type="GO" id="GO:0000976">
    <property type="term" value="F:transcription cis-regulatory region binding"/>
    <property type="evidence" value="ECO:0007669"/>
    <property type="project" value="TreeGrafter"/>
</dbReference>
<dbReference type="PANTHER" id="PTHR30055">
    <property type="entry name" value="HTH-TYPE TRANSCRIPTIONAL REGULATOR RUTR"/>
    <property type="match status" value="1"/>
</dbReference>
<gene>
    <name evidence="6" type="ORF">HNR02_002638</name>
</gene>
<feature type="domain" description="HTH tetR-type" evidence="5">
    <location>
        <begin position="8"/>
        <end position="68"/>
    </location>
</feature>
<name>A0A853B3B0_9PSEU</name>
<dbReference type="InterPro" id="IPR050109">
    <property type="entry name" value="HTH-type_TetR-like_transc_reg"/>
</dbReference>
<organism evidence="6 7">
    <name type="scientific">Amycolatopsis endophytica</name>
    <dbReference type="NCBI Taxonomy" id="860233"/>
    <lineage>
        <taxon>Bacteria</taxon>
        <taxon>Bacillati</taxon>
        <taxon>Actinomycetota</taxon>
        <taxon>Actinomycetes</taxon>
        <taxon>Pseudonocardiales</taxon>
        <taxon>Pseudonocardiaceae</taxon>
        <taxon>Amycolatopsis</taxon>
    </lineage>
</organism>
<evidence type="ECO:0000256" key="1">
    <source>
        <dbReference type="ARBA" id="ARBA00023015"/>
    </source>
</evidence>
<comment type="caution">
    <text evidence="6">The sequence shown here is derived from an EMBL/GenBank/DDBJ whole genome shotgun (WGS) entry which is preliminary data.</text>
</comment>
<dbReference type="PANTHER" id="PTHR30055:SF234">
    <property type="entry name" value="HTH-TYPE TRANSCRIPTIONAL REGULATOR BETI"/>
    <property type="match status" value="1"/>
</dbReference>
<dbReference type="Proteomes" id="UP000549616">
    <property type="component" value="Unassembled WGS sequence"/>
</dbReference>
<dbReference type="Gene3D" id="1.10.357.10">
    <property type="entry name" value="Tetracycline Repressor, domain 2"/>
    <property type="match status" value="1"/>
</dbReference>
<dbReference type="Gene3D" id="1.10.10.60">
    <property type="entry name" value="Homeodomain-like"/>
    <property type="match status" value="1"/>
</dbReference>
<evidence type="ECO:0000313" key="7">
    <source>
        <dbReference type="Proteomes" id="UP000549616"/>
    </source>
</evidence>
<dbReference type="AlphaFoldDB" id="A0A853B3B0"/>
<keyword evidence="2 4" id="KW-0238">DNA-binding</keyword>
<reference evidence="6 7" key="1">
    <citation type="submission" date="2020-07" db="EMBL/GenBank/DDBJ databases">
        <title>Sequencing the genomes of 1000 actinobacteria strains.</title>
        <authorList>
            <person name="Klenk H.-P."/>
        </authorList>
    </citation>
    <scope>NUCLEOTIDE SEQUENCE [LARGE SCALE GENOMIC DNA]</scope>
    <source>
        <strain evidence="6 7">DSM 104006</strain>
    </source>
</reference>
<evidence type="ECO:0000256" key="2">
    <source>
        <dbReference type="ARBA" id="ARBA00023125"/>
    </source>
</evidence>
<dbReference type="RefSeq" id="WP_312860990.1">
    <property type="nucleotide sequence ID" value="NZ_JACCFK010000001.1"/>
</dbReference>
<keyword evidence="7" id="KW-1185">Reference proteome</keyword>
<keyword evidence="1" id="KW-0805">Transcription regulation</keyword>
<proteinExistence type="predicted"/>